<evidence type="ECO:0000313" key="3">
    <source>
        <dbReference type="Proteomes" id="UP001295684"/>
    </source>
</evidence>
<keyword evidence="3" id="KW-1185">Reference proteome</keyword>
<dbReference type="EMBL" id="CAMPGE010012571">
    <property type="protein sequence ID" value="CAI2371340.1"/>
    <property type="molecule type" value="Genomic_DNA"/>
</dbReference>
<gene>
    <name evidence="2" type="ORF">ECRASSUSDP1_LOCUS12661</name>
</gene>
<feature type="compositionally biased region" description="Low complexity" evidence="1">
    <location>
        <begin position="13"/>
        <end position="22"/>
    </location>
</feature>
<comment type="caution">
    <text evidence="2">The sequence shown here is derived from an EMBL/GenBank/DDBJ whole genome shotgun (WGS) entry which is preliminary data.</text>
</comment>
<sequence>MRDFKHTHLSQRTMSSKKCSTSTKKHSFSSEHSHKKIPLLFERTNRSVIPNLCKKSTKQILMKFLNRKRNNVDISTLIRSFNKVRSFSPPTKKTHAPKLRLFSEPKKKLFTRRERQDQQNMNEPAADFEESSLHVFEEMRHRNKQFDDLIPKVKMAKLRFFHCDSRAALCHTLRKLRSGKRPDLFDQ</sequence>
<evidence type="ECO:0000313" key="2">
    <source>
        <dbReference type="EMBL" id="CAI2371340.1"/>
    </source>
</evidence>
<accession>A0AAD1UTP6</accession>
<dbReference type="Proteomes" id="UP001295684">
    <property type="component" value="Unassembled WGS sequence"/>
</dbReference>
<protein>
    <submittedName>
        <fullName evidence="2">Uncharacterized protein</fullName>
    </submittedName>
</protein>
<reference evidence="2" key="1">
    <citation type="submission" date="2023-07" db="EMBL/GenBank/DDBJ databases">
        <authorList>
            <consortium name="AG Swart"/>
            <person name="Singh M."/>
            <person name="Singh A."/>
            <person name="Seah K."/>
            <person name="Emmerich C."/>
        </authorList>
    </citation>
    <scope>NUCLEOTIDE SEQUENCE</scope>
    <source>
        <strain evidence="2">DP1</strain>
    </source>
</reference>
<name>A0AAD1UTP6_EUPCR</name>
<feature type="region of interest" description="Disordered" evidence="1">
    <location>
        <begin position="1"/>
        <end position="33"/>
    </location>
</feature>
<dbReference type="AlphaFoldDB" id="A0AAD1UTP6"/>
<evidence type="ECO:0000256" key="1">
    <source>
        <dbReference type="SAM" id="MobiDB-lite"/>
    </source>
</evidence>
<organism evidence="2 3">
    <name type="scientific">Euplotes crassus</name>
    <dbReference type="NCBI Taxonomy" id="5936"/>
    <lineage>
        <taxon>Eukaryota</taxon>
        <taxon>Sar</taxon>
        <taxon>Alveolata</taxon>
        <taxon>Ciliophora</taxon>
        <taxon>Intramacronucleata</taxon>
        <taxon>Spirotrichea</taxon>
        <taxon>Hypotrichia</taxon>
        <taxon>Euplotida</taxon>
        <taxon>Euplotidae</taxon>
        <taxon>Moneuplotes</taxon>
    </lineage>
</organism>
<feature type="compositionally biased region" description="Basic residues" evidence="1">
    <location>
        <begin position="23"/>
        <end position="33"/>
    </location>
</feature>
<proteinExistence type="predicted"/>